<name>A0A0L6JK76_9FIRM</name>
<dbReference type="InterPro" id="IPR023828">
    <property type="entry name" value="Peptidase_S8_Ser-AS"/>
</dbReference>
<dbReference type="GO" id="GO:0006508">
    <property type="term" value="P:proteolysis"/>
    <property type="evidence" value="ECO:0007669"/>
    <property type="project" value="UniProtKB-KW"/>
</dbReference>
<evidence type="ECO:0000256" key="4">
    <source>
        <dbReference type="ARBA" id="ARBA00022670"/>
    </source>
</evidence>
<comment type="subcellular location">
    <subcellularLocation>
        <location evidence="1">Secreted</location>
    </subcellularLocation>
</comment>
<protein>
    <submittedName>
        <fullName evidence="12">Thermitase</fullName>
        <ecNumber evidence="12">3.4.21.66</ecNumber>
    </submittedName>
</protein>
<dbReference type="PANTHER" id="PTHR43806:SF11">
    <property type="entry name" value="CEREVISIN-RELATED"/>
    <property type="match status" value="1"/>
</dbReference>
<evidence type="ECO:0000313" key="12">
    <source>
        <dbReference type="EMBL" id="KNY26165.1"/>
    </source>
</evidence>
<accession>A0A0L6JK76</accession>
<feature type="chain" id="PRO_5005565896" evidence="9">
    <location>
        <begin position="26"/>
        <end position="1376"/>
    </location>
</feature>
<dbReference type="PROSITE" id="PS00138">
    <property type="entry name" value="SUBTILASE_SER"/>
    <property type="match status" value="1"/>
</dbReference>
<evidence type="ECO:0000256" key="2">
    <source>
        <dbReference type="ARBA" id="ARBA00011073"/>
    </source>
</evidence>
<dbReference type="PROSITE" id="PS51892">
    <property type="entry name" value="SUBTILASE"/>
    <property type="match status" value="1"/>
</dbReference>
<keyword evidence="6 7" id="KW-0720">Serine protease</keyword>
<dbReference type="PATRIC" id="fig|398512.5.peg.1483"/>
<dbReference type="eggNOG" id="COG1404">
    <property type="taxonomic scope" value="Bacteria"/>
</dbReference>
<dbReference type="InterPro" id="IPR036852">
    <property type="entry name" value="Peptidase_S8/S53_dom_sf"/>
</dbReference>
<gene>
    <name evidence="12" type="ORF">Bccel_1427</name>
</gene>
<dbReference type="InterPro" id="IPR000209">
    <property type="entry name" value="Peptidase_S8/S53_dom"/>
</dbReference>
<dbReference type="InterPro" id="IPR023827">
    <property type="entry name" value="Peptidase_S8_Asp-AS"/>
</dbReference>
<dbReference type="PRINTS" id="PR00723">
    <property type="entry name" value="SUBTILISIN"/>
</dbReference>
<dbReference type="RefSeq" id="WP_036943764.1">
    <property type="nucleotide sequence ID" value="NZ_JQKC01000023.1"/>
</dbReference>
<dbReference type="PANTHER" id="PTHR43806">
    <property type="entry name" value="PEPTIDASE S8"/>
    <property type="match status" value="1"/>
</dbReference>
<comment type="similarity">
    <text evidence="2 7 8">Belongs to the peptidase S8 family.</text>
</comment>
<keyword evidence="3" id="KW-0964">Secreted</keyword>
<evidence type="ECO:0000259" key="11">
    <source>
        <dbReference type="Pfam" id="PF22148"/>
    </source>
</evidence>
<feature type="domain" description="Fervidolysin-like N-terminal prodomain" evidence="11">
    <location>
        <begin position="49"/>
        <end position="114"/>
    </location>
</feature>
<dbReference type="OrthoDB" id="9798386at2"/>
<keyword evidence="13" id="KW-1185">Reference proteome</keyword>
<proteinExistence type="inferred from homology"/>
<dbReference type="CDD" id="cd07484">
    <property type="entry name" value="Peptidases_S8_Thermitase_like"/>
    <property type="match status" value="1"/>
</dbReference>
<evidence type="ECO:0000256" key="3">
    <source>
        <dbReference type="ARBA" id="ARBA00022525"/>
    </source>
</evidence>
<dbReference type="Pfam" id="PF00082">
    <property type="entry name" value="Peptidase_S8"/>
    <property type="match status" value="1"/>
</dbReference>
<evidence type="ECO:0000256" key="5">
    <source>
        <dbReference type="ARBA" id="ARBA00022801"/>
    </source>
</evidence>
<keyword evidence="5 7" id="KW-0378">Hydrolase</keyword>
<keyword evidence="9" id="KW-0732">Signal</keyword>
<dbReference type="EC" id="3.4.21.66" evidence="12"/>
<feature type="active site" description="Charge relay system" evidence="7">
    <location>
        <position position="358"/>
    </location>
</feature>
<feature type="domain" description="Peptidase S8/S53" evidence="10">
    <location>
        <begin position="157"/>
        <end position="406"/>
    </location>
</feature>
<evidence type="ECO:0000256" key="9">
    <source>
        <dbReference type="SAM" id="SignalP"/>
    </source>
</evidence>
<dbReference type="Pfam" id="PF22148">
    <property type="entry name" value="Fervidolysin_NPro-like"/>
    <property type="match status" value="1"/>
</dbReference>
<dbReference type="GO" id="GO:0004252">
    <property type="term" value="F:serine-type endopeptidase activity"/>
    <property type="evidence" value="ECO:0007669"/>
    <property type="project" value="UniProtKB-UniRule"/>
</dbReference>
<dbReference type="InterPro" id="IPR015500">
    <property type="entry name" value="Peptidase_S8_subtilisin-rel"/>
</dbReference>
<evidence type="ECO:0000259" key="10">
    <source>
        <dbReference type="Pfam" id="PF00082"/>
    </source>
</evidence>
<feature type="active site" description="Charge relay system" evidence="7">
    <location>
        <position position="165"/>
    </location>
</feature>
<dbReference type="PROSITE" id="PS00136">
    <property type="entry name" value="SUBTILASE_ASP"/>
    <property type="match status" value="1"/>
</dbReference>
<evidence type="ECO:0000256" key="7">
    <source>
        <dbReference type="PROSITE-ProRule" id="PRU01240"/>
    </source>
</evidence>
<dbReference type="Gene3D" id="3.40.50.200">
    <property type="entry name" value="Peptidase S8/S53 domain"/>
    <property type="match status" value="1"/>
</dbReference>
<sequence length="1376" mass="151591" precursor="true">MSKKIISLLTMVCVVFTTFSFNVFAQNEPDQSSKESLKSMNINENNQRKPGQLIVKYKNNSSSRANAKTIADNEGKILKSNPNGLTLIEVDDKKISKKMKDLKKNKNIEYVVPNYTRQAVEFPSDLPNDPEFKNQWGLQNINAQQAWVKLAETSSLKEVKVAVIDTGLDMQHEDLKDKISPDGYDFVDMDNDPTYGPVNEDHASHVAGIIAATTDNKLGVSGTSGKAPIKIMPLRVLNAGFGEDFNIAQAITYAADHGVKVINMSLGGAMESPVLTEAVNYALSKNVVVVAAAGNNSMDAANFYPAAIPGVVTVSATDINNSFASFSNYGSVVELAAPGVDVLSTITKNKYEYFDGTSMSAPFVSAACALLLSRNPSLSNIEVEQFLTDSAKDIGSVGKDESFGYGLLDLAKALTITEVKPRLEIMNLSDNSTVFDLINVQTRFTYPQNIVKTDLFIDESVIQSVYNGPSNNESVVQSVYSTPIKMFDNFEIDTNMFNDGIHNLKVVACDKSGQSYSKEIKINIRNNIYTGLRVKLTNDGEPVNGGFIEVWNKYTDSDGKTYFGYVYTGRTSKTGVAIIPGAAAPNGNEYVIAANYPIPDGDGYINASLIKEAVAPGMIEMDGKDLVPVTVDTGLDTDSQAVFASYKLPGSNHIFQTLVSQTSTSGEFEFYLSPGTYSFQATTFGINSEDGTKEPVYFLNSGDVEIDSENFFVTMDSDIENLAKIDLSYKNMHGFIPLEAYMSIGSEDSTFSNSIFLNDFKGITEIYVTPGNYSYNFDLLGEKDGKKAYASFEGNSMEFEAESENDISFGGILTGNIETSKSKYIPGEEVFIDASVTDSQENKLLFMEYIRDDLFENLIGQNVISYKRGINKVGFKAADTITKALEEPEEPVEPDKPVEIEYKSPANLELLDSKNNVIMNMPQGSFDYMNLQLPQNLDTGNYKLKMILDIPYLIQAETALSVSRLIKKNAVKFNIELPGNEKATSATIEAINSTTGASYAYYGENLLNGEMYAALPAGTYKFVISTNTSDGKPVIYIKDAKSPSEYTLTSNQLQNVKLSVKDEDGKTINKPSTFNYSIPDNISMNTYSIGFSEKTAEIDFYITKGTYNFGTSVMSTESQLPERLILQKNVEVGSKKGSMQSIDITSDNLTEVSLDNKSDLKRLLALVSDPETGFLSLLDLKKDSSIKVSKGFYNMELLCDISEYGSSYTYIMSSQKDFSGDKTYISCGKDFSISITPNKSVYKAKETLKSENMICDRFGNRVTRIIGSSLFGFMSDKIKSSKGQLTLVKDQDEFKLYDSAEKEYIEMPYYDIRAPFIYITDSLGDVVYSSKSPVFYTNSQIKLDPKWALSGEYKIKLTIDIDADGDLSGQSSFRIK</sequence>
<dbReference type="STRING" id="398512.Bccel_1427"/>
<feature type="active site" description="Charge relay system" evidence="7">
    <location>
        <position position="202"/>
    </location>
</feature>
<dbReference type="InterPro" id="IPR050131">
    <property type="entry name" value="Peptidase_S8_subtilisin-like"/>
</dbReference>
<dbReference type="InterPro" id="IPR034084">
    <property type="entry name" value="Thermitase-like_dom"/>
</dbReference>
<organism evidence="12 13">
    <name type="scientific">Pseudobacteroides cellulosolvens ATCC 35603 = DSM 2933</name>
    <dbReference type="NCBI Taxonomy" id="398512"/>
    <lineage>
        <taxon>Bacteria</taxon>
        <taxon>Bacillati</taxon>
        <taxon>Bacillota</taxon>
        <taxon>Clostridia</taxon>
        <taxon>Eubacteriales</taxon>
        <taxon>Oscillospiraceae</taxon>
        <taxon>Pseudobacteroides</taxon>
    </lineage>
</organism>
<dbReference type="SUPFAM" id="SSF52743">
    <property type="entry name" value="Subtilisin-like"/>
    <property type="match status" value="1"/>
</dbReference>
<dbReference type="Proteomes" id="UP000036923">
    <property type="component" value="Unassembled WGS sequence"/>
</dbReference>
<dbReference type="GO" id="GO:0005576">
    <property type="term" value="C:extracellular region"/>
    <property type="evidence" value="ECO:0007669"/>
    <property type="project" value="UniProtKB-SubCell"/>
</dbReference>
<dbReference type="InterPro" id="IPR054399">
    <property type="entry name" value="Fervidolysin-like_N_prodom"/>
</dbReference>
<comment type="caution">
    <text evidence="12">The sequence shown here is derived from an EMBL/GenBank/DDBJ whole genome shotgun (WGS) entry which is preliminary data.</text>
</comment>
<evidence type="ECO:0000313" key="13">
    <source>
        <dbReference type="Proteomes" id="UP000036923"/>
    </source>
</evidence>
<feature type="signal peptide" evidence="9">
    <location>
        <begin position="1"/>
        <end position="25"/>
    </location>
</feature>
<keyword evidence="4 7" id="KW-0645">Protease</keyword>
<reference evidence="13" key="1">
    <citation type="submission" date="2015-07" db="EMBL/GenBank/DDBJ databases">
        <title>Near-Complete Genome Sequence of the Cellulolytic Bacterium Bacteroides (Pseudobacteroides) cellulosolvens ATCC 35603.</title>
        <authorList>
            <person name="Dassa B."/>
            <person name="Utturkar S.M."/>
            <person name="Klingeman D.M."/>
            <person name="Hurt R.A."/>
            <person name="Keller M."/>
            <person name="Xu J."/>
            <person name="Reddy Y.H.K."/>
            <person name="Borovok I."/>
            <person name="Grinberg I.R."/>
            <person name="Lamed R."/>
            <person name="Zhivin O."/>
            <person name="Bayer E.A."/>
            <person name="Brown S.D."/>
        </authorList>
    </citation>
    <scope>NUCLEOTIDE SEQUENCE [LARGE SCALE GENOMIC DNA]</scope>
    <source>
        <strain evidence="13">DSM 2933</strain>
    </source>
</reference>
<evidence type="ECO:0000256" key="8">
    <source>
        <dbReference type="RuleBase" id="RU003355"/>
    </source>
</evidence>
<evidence type="ECO:0000256" key="6">
    <source>
        <dbReference type="ARBA" id="ARBA00022825"/>
    </source>
</evidence>
<evidence type="ECO:0000256" key="1">
    <source>
        <dbReference type="ARBA" id="ARBA00004613"/>
    </source>
</evidence>
<dbReference type="EMBL" id="LGTC01000001">
    <property type="protein sequence ID" value="KNY26165.1"/>
    <property type="molecule type" value="Genomic_DNA"/>
</dbReference>